<feature type="domain" description="PNPLA" evidence="2">
    <location>
        <begin position="25"/>
        <end position="181"/>
    </location>
</feature>
<dbReference type="GO" id="GO:0019433">
    <property type="term" value="P:triglyceride catabolic process"/>
    <property type="evidence" value="ECO:0007669"/>
    <property type="project" value="TreeGrafter"/>
</dbReference>
<keyword evidence="1" id="KW-0443">Lipid metabolism</keyword>
<dbReference type="Gene3D" id="3.40.1090.10">
    <property type="entry name" value="Cytosolic phospholipase A2 catalytic domain"/>
    <property type="match status" value="1"/>
</dbReference>
<organism evidence="3">
    <name type="scientific">viral metagenome</name>
    <dbReference type="NCBI Taxonomy" id="1070528"/>
    <lineage>
        <taxon>unclassified sequences</taxon>
        <taxon>metagenomes</taxon>
        <taxon>organismal metagenomes</taxon>
    </lineage>
</organism>
<dbReference type="PANTHER" id="PTHR12406:SF7">
    <property type="entry name" value="PATATIN-LIKE PHOSPHOLIPASE DOMAIN-CONTAINING PROTEIN 4"/>
    <property type="match status" value="1"/>
</dbReference>
<name>A0A6C0L093_9ZZZZ</name>
<evidence type="ECO:0000256" key="1">
    <source>
        <dbReference type="ARBA" id="ARBA00023098"/>
    </source>
</evidence>
<dbReference type="GO" id="GO:0005811">
    <property type="term" value="C:lipid droplet"/>
    <property type="evidence" value="ECO:0007669"/>
    <property type="project" value="TreeGrafter"/>
</dbReference>
<dbReference type="InterPro" id="IPR033562">
    <property type="entry name" value="PLPL"/>
</dbReference>
<dbReference type="SUPFAM" id="SSF52151">
    <property type="entry name" value="FabD/lysophospholipase-like"/>
    <property type="match status" value="1"/>
</dbReference>
<sequence>MLRIIILYCLLIITFGYKSISITPGGLKGFYVLGICKYIKENYCLEEYNFYGSSAGAWNALYLSSQFNDAYYFDKVITIKQEDFVNLCQLENVLKDIILEDQTIEKDKSYSAQALTEKCNICFSVYKGYKFEKVIKNDFDNWEDFLECCVASSHLPIVSNHNFFYTYQNQKCVDGGLFRTNYPNHIEPCLIISPNMFKNKQISKYSEPTNFNIERLIYEGYRDAMHNGDYFNSRLKLL</sequence>
<dbReference type="Pfam" id="PF01734">
    <property type="entry name" value="Patatin"/>
    <property type="match status" value="1"/>
</dbReference>
<dbReference type="InterPro" id="IPR016035">
    <property type="entry name" value="Acyl_Trfase/lysoPLipase"/>
</dbReference>
<evidence type="ECO:0000259" key="2">
    <source>
        <dbReference type="Pfam" id="PF01734"/>
    </source>
</evidence>
<dbReference type="PANTHER" id="PTHR12406">
    <property type="entry name" value="CALCIUM-INDEPENDENT PHOSPHOLIPASE A2 IPLA2 -RELATED"/>
    <property type="match status" value="1"/>
</dbReference>
<dbReference type="EMBL" id="MN741006">
    <property type="protein sequence ID" value="QHU22340.1"/>
    <property type="molecule type" value="Genomic_DNA"/>
</dbReference>
<dbReference type="AlphaFoldDB" id="A0A6C0L093"/>
<proteinExistence type="predicted"/>
<protein>
    <recommendedName>
        <fullName evidence="2">PNPLA domain-containing protein</fullName>
    </recommendedName>
</protein>
<accession>A0A6C0L093</accession>
<dbReference type="GO" id="GO:0004806">
    <property type="term" value="F:triacylglycerol lipase activity"/>
    <property type="evidence" value="ECO:0007669"/>
    <property type="project" value="TreeGrafter"/>
</dbReference>
<evidence type="ECO:0000313" key="3">
    <source>
        <dbReference type="EMBL" id="QHU22340.1"/>
    </source>
</evidence>
<dbReference type="GO" id="GO:0055088">
    <property type="term" value="P:lipid homeostasis"/>
    <property type="evidence" value="ECO:0007669"/>
    <property type="project" value="TreeGrafter"/>
</dbReference>
<dbReference type="GO" id="GO:0016020">
    <property type="term" value="C:membrane"/>
    <property type="evidence" value="ECO:0007669"/>
    <property type="project" value="TreeGrafter"/>
</dbReference>
<dbReference type="InterPro" id="IPR002641">
    <property type="entry name" value="PNPLA_dom"/>
</dbReference>
<reference evidence="3" key="1">
    <citation type="journal article" date="2020" name="Nature">
        <title>Giant virus diversity and host interactions through global metagenomics.</title>
        <authorList>
            <person name="Schulz F."/>
            <person name="Roux S."/>
            <person name="Paez-Espino D."/>
            <person name="Jungbluth S."/>
            <person name="Walsh D.A."/>
            <person name="Denef V.J."/>
            <person name="McMahon K.D."/>
            <person name="Konstantinidis K.T."/>
            <person name="Eloe-Fadrosh E.A."/>
            <person name="Kyrpides N.C."/>
            <person name="Woyke T."/>
        </authorList>
    </citation>
    <scope>NUCLEOTIDE SEQUENCE</scope>
    <source>
        <strain evidence="3">GVMAG-S-ERX555907-102</strain>
    </source>
</reference>
<dbReference type="GO" id="GO:0005737">
    <property type="term" value="C:cytoplasm"/>
    <property type="evidence" value="ECO:0007669"/>
    <property type="project" value="TreeGrafter"/>
</dbReference>